<proteinExistence type="predicted"/>
<dbReference type="EMBL" id="JABEZW010000004">
    <property type="protein sequence ID" value="MBA0762851.1"/>
    <property type="molecule type" value="Genomic_DNA"/>
</dbReference>
<evidence type="ECO:0000313" key="1">
    <source>
        <dbReference type="EMBL" id="MBA0762851.1"/>
    </source>
</evidence>
<name>A0A7J9DQ89_9ROSI</name>
<accession>A0A7J9DQ89</accession>
<protein>
    <submittedName>
        <fullName evidence="1">Uncharacterized protein</fullName>
    </submittedName>
</protein>
<evidence type="ECO:0000313" key="2">
    <source>
        <dbReference type="Proteomes" id="UP000593568"/>
    </source>
</evidence>
<keyword evidence="2" id="KW-1185">Reference proteome</keyword>
<comment type="caution">
    <text evidence="1">The sequence shown here is derived from an EMBL/GenBank/DDBJ whole genome shotgun (WGS) entry which is preliminary data.</text>
</comment>
<sequence>MKRPCLQSSCASQIRYCRRY</sequence>
<gene>
    <name evidence="1" type="ORF">Gotri_012405</name>
</gene>
<dbReference type="AlphaFoldDB" id="A0A7J9DQ89"/>
<dbReference type="Proteomes" id="UP000593568">
    <property type="component" value="Unassembled WGS sequence"/>
</dbReference>
<reference evidence="1 2" key="1">
    <citation type="journal article" date="2019" name="Genome Biol. Evol.">
        <title>Insights into the evolution of the New World diploid cottons (Gossypium, subgenus Houzingenia) based on genome sequencing.</title>
        <authorList>
            <person name="Grover C.E."/>
            <person name="Arick M.A. 2nd"/>
            <person name="Thrash A."/>
            <person name="Conover J.L."/>
            <person name="Sanders W.S."/>
            <person name="Peterson D.G."/>
            <person name="Frelichowski J.E."/>
            <person name="Scheffler J.A."/>
            <person name="Scheffler B.E."/>
            <person name="Wendel J.F."/>
        </authorList>
    </citation>
    <scope>NUCLEOTIDE SEQUENCE [LARGE SCALE GENOMIC DNA]</scope>
    <source>
        <strain evidence="1">8</strain>
        <tissue evidence="1">Leaf</tissue>
    </source>
</reference>
<organism evidence="1 2">
    <name type="scientific">Gossypium trilobum</name>
    <dbReference type="NCBI Taxonomy" id="34281"/>
    <lineage>
        <taxon>Eukaryota</taxon>
        <taxon>Viridiplantae</taxon>
        <taxon>Streptophyta</taxon>
        <taxon>Embryophyta</taxon>
        <taxon>Tracheophyta</taxon>
        <taxon>Spermatophyta</taxon>
        <taxon>Magnoliopsida</taxon>
        <taxon>eudicotyledons</taxon>
        <taxon>Gunneridae</taxon>
        <taxon>Pentapetalae</taxon>
        <taxon>rosids</taxon>
        <taxon>malvids</taxon>
        <taxon>Malvales</taxon>
        <taxon>Malvaceae</taxon>
        <taxon>Malvoideae</taxon>
        <taxon>Gossypium</taxon>
    </lineage>
</organism>